<dbReference type="EMBL" id="KV454296">
    <property type="protein sequence ID" value="ODQ72012.1"/>
    <property type="molecule type" value="Genomic_DNA"/>
</dbReference>
<dbReference type="AlphaFoldDB" id="A0A1E3Q4E2"/>
<evidence type="ECO:0000256" key="4">
    <source>
        <dbReference type="ARBA" id="ARBA00022824"/>
    </source>
</evidence>
<name>A0A1E3Q4E2_LIPST</name>
<dbReference type="PANTHER" id="PTHR13505:SF7">
    <property type="entry name" value="TRANSMEMBRANE PROTEIN 208"/>
    <property type="match status" value="1"/>
</dbReference>
<keyword evidence="4" id="KW-0256">Endoplasmic reticulum</keyword>
<keyword evidence="6 8" id="KW-0472">Membrane</keyword>
<dbReference type="GO" id="GO:0006624">
    <property type="term" value="P:vacuolar protein processing"/>
    <property type="evidence" value="ECO:0007669"/>
    <property type="project" value="TreeGrafter"/>
</dbReference>
<organism evidence="9 10">
    <name type="scientific">Lipomyces starkeyi NRRL Y-11557</name>
    <dbReference type="NCBI Taxonomy" id="675824"/>
    <lineage>
        <taxon>Eukaryota</taxon>
        <taxon>Fungi</taxon>
        <taxon>Dikarya</taxon>
        <taxon>Ascomycota</taxon>
        <taxon>Saccharomycotina</taxon>
        <taxon>Lipomycetes</taxon>
        <taxon>Lipomycetales</taxon>
        <taxon>Lipomycetaceae</taxon>
        <taxon>Lipomyces</taxon>
    </lineage>
</organism>
<sequence>MANASTKKQAQANLTAIKNLHTASAIINAMYIISYLLFRRPRSISSYLILSLPAWIIEYQLDKIGRPKYSQQNGSLIYPGEDLSQAGLTEWLWDVVYVTWGCDMLGFLIGRSWVWLFYLVIPVYGTYMAYTSFIGPMLKQRAAVAAAENATQPEPVNKKEKKQKTKHVH</sequence>
<evidence type="ECO:0000256" key="3">
    <source>
        <dbReference type="ARBA" id="ARBA00022692"/>
    </source>
</evidence>
<protein>
    <recommendedName>
        <fullName evidence="11">DUF788 domain protein</fullName>
    </recommendedName>
</protein>
<reference evidence="9 10" key="1">
    <citation type="journal article" date="2016" name="Proc. Natl. Acad. Sci. U.S.A.">
        <title>Comparative genomics of biotechnologically important yeasts.</title>
        <authorList>
            <person name="Riley R."/>
            <person name="Haridas S."/>
            <person name="Wolfe K.H."/>
            <person name="Lopes M.R."/>
            <person name="Hittinger C.T."/>
            <person name="Goeker M."/>
            <person name="Salamov A.A."/>
            <person name="Wisecaver J.H."/>
            <person name="Long T.M."/>
            <person name="Calvey C.H."/>
            <person name="Aerts A.L."/>
            <person name="Barry K.W."/>
            <person name="Choi C."/>
            <person name="Clum A."/>
            <person name="Coughlan A.Y."/>
            <person name="Deshpande S."/>
            <person name="Douglass A.P."/>
            <person name="Hanson S.J."/>
            <person name="Klenk H.-P."/>
            <person name="LaButti K.M."/>
            <person name="Lapidus A."/>
            <person name="Lindquist E.A."/>
            <person name="Lipzen A.M."/>
            <person name="Meier-Kolthoff J.P."/>
            <person name="Ohm R.A."/>
            <person name="Otillar R.P."/>
            <person name="Pangilinan J.L."/>
            <person name="Peng Y."/>
            <person name="Rokas A."/>
            <person name="Rosa C.A."/>
            <person name="Scheuner C."/>
            <person name="Sibirny A.A."/>
            <person name="Slot J.C."/>
            <person name="Stielow J.B."/>
            <person name="Sun H."/>
            <person name="Kurtzman C.P."/>
            <person name="Blackwell M."/>
            <person name="Grigoriev I.V."/>
            <person name="Jeffries T.W."/>
        </authorList>
    </citation>
    <scope>NUCLEOTIDE SEQUENCE [LARGE SCALE GENOMIC DNA]</scope>
    <source>
        <strain evidence="9 10">NRRL Y-11557</strain>
    </source>
</reference>
<feature type="transmembrane region" description="Helical" evidence="8">
    <location>
        <begin position="115"/>
        <end position="133"/>
    </location>
</feature>
<evidence type="ECO:0008006" key="11">
    <source>
        <dbReference type="Google" id="ProtNLM"/>
    </source>
</evidence>
<keyword evidence="10" id="KW-1185">Reference proteome</keyword>
<keyword evidence="3 8" id="KW-0812">Transmembrane</keyword>
<dbReference type="Pfam" id="PF05620">
    <property type="entry name" value="TMEM208_SND2"/>
    <property type="match status" value="1"/>
</dbReference>
<comment type="subcellular location">
    <subcellularLocation>
        <location evidence="1">Endoplasmic reticulum membrane</location>
        <topology evidence="1">Multi-pass membrane protein</topology>
    </subcellularLocation>
</comment>
<evidence type="ECO:0000313" key="9">
    <source>
        <dbReference type="EMBL" id="ODQ72012.1"/>
    </source>
</evidence>
<feature type="transmembrane region" description="Helical" evidence="8">
    <location>
        <begin position="20"/>
        <end position="38"/>
    </location>
</feature>
<dbReference type="PANTHER" id="PTHR13505">
    <property type="entry name" value="TRANSMEMBRANE PROTEIN 208"/>
    <property type="match status" value="1"/>
</dbReference>
<gene>
    <name evidence="9" type="ORF">LIPSTDRAFT_72690</name>
</gene>
<feature type="compositionally biased region" description="Basic residues" evidence="7">
    <location>
        <begin position="159"/>
        <end position="169"/>
    </location>
</feature>
<evidence type="ECO:0000256" key="5">
    <source>
        <dbReference type="ARBA" id="ARBA00022989"/>
    </source>
</evidence>
<dbReference type="InterPro" id="IPR008506">
    <property type="entry name" value="SND2/TMEM208"/>
</dbReference>
<evidence type="ECO:0000256" key="7">
    <source>
        <dbReference type="SAM" id="MobiDB-lite"/>
    </source>
</evidence>
<evidence type="ECO:0000313" key="10">
    <source>
        <dbReference type="Proteomes" id="UP000094385"/>
    </source>
</evidence>
<evidence type="ECO:0000256" key="6">
    <source>
        <dbReference type="ARBA" id="ARBA00023136"/>
    </source>
</evidence>
<evidence type="ECO:0000256" key="2">
    <source>
        <dbReference type="ARBA" id="ARBA00009950"/>
    </source>
</evidence>
<dbReference type="STRING" id="675824.A0A1E3Q4E2"/>
<dbReference type="GO" id="GO:0005773">
    <property type="term" value="C:vacuole"/>
    <property type="evidence" value="ECO:0007669"/>
    <property type="project" value="GOC"/>
</dbReference>
<feature type="region of interest" description="Disordered" evidence="7">
    <location>
        <begin position="149"/>
        <end position="169"/>
    </location>
</feature>
<evidence type="ECO:0000256" key="1">
    <source>
        <dbReference type="ARBA" id="ARBA00004477"/>
    </source>
</evidence>
<dbReference type="GO" id="GO:0005789">
    <property type="term" value="C:endoplasmic reticulum membrane"/>
    <property type="evidence" value="ECO:0007669"/>
    <property type="project" value="UniProtKB-SubCell"/>
</dbReference>
<dbReference type="OrthoDB" id="10012212at2759"/>
<proteinExistence type="inferred from homology"/>
<accession>A0A1E3Q4E2</accession>
<dbReference type="Proteomes" id="UP000094385">
    <property type="component" value="Unassembled WGS sequence"/>
</dbReference>
<comment type="similarity">
    <text evidence="2">Belongs to the TMEM208 family.</text>
</comment>
<evidence type="ECO:0000256" key="8">
    <source>
        <dbReference type="SAM" id="Phobius"/>
    </source>
</evidence>
<keyword evidence="5 8" id="KW-1133">Transmembrane helix</keyword>